<reference evidence="2 3" key="1">
    <citation type="submission" date="2019-09" db="EMBL/GenBank/DDBJ databases">
        <title>Genome Sequence of Larkinella sp MA1.</title>
        <authorList>
            <person name="Srinivasan S."/>
        </authorList>
    </citation>
    <scope>NUCLEOTIDE SEQUENCE [LARGE SCALE GENOMIC DNA]</scope>
    <source>
        <strain evidence="2 3">MA1</strain>
    </source>
</reference>
<gene>
    <name evidence="2" type="ORF">F0P93_04530</name>
</gene>
<evidence type="ECO:0000256" key="1">
    <source>
        <dbReference type="SAM" id="Phobius"/>
    </source>
</evidence>
<sequence>MKWETLTASISLTIAIISAWVAYETFYLQNQSKRPQIVLTIDSQSRHSLFLLVCQNLGEKAAFNFKFTWTRPLLDLKGNQITFKSNPKIVDCEIPVLNAKEKLSIIVDEIGSFYKKNKDDSKYYSGTISFQESLTCNKKTSYNFQFSFEQYSETPLSESELPKTLFEIQKIPKNLEDIKAELQKLRYTIENNIK</sequence>
<dbReference type="EMBL" id="VTWS01000001">
    <property type="protein sequence ID" value="KAA9357008.1"/>
    <property type="molecule type" value="Genomic_DNA"/>
</dbReference>
<evidence type="ECO:0000313" key="3">
    <source>
        <dbReference type="Proteomes" id="UP000326344"/>
    </source>
</evidence>
<dbReference type="Proteomes" id="UP000326344">
    <property type="component" value="Unassembled WGS sequence"/>
</dbReference>
<keyword evidence="3" id="KW-1185">Reference proteome</keyword>
<protein>
    <submittedName>
        <fullName evidence="2">Uncharacterized protein</fullName>
    </submittedName>
</protein>
<dbReference type="AlphaFoldDB" id="A0A5N1JMB2"/>
<name>A0A5N1JMB2_9BACT</name>
<proteinExistence type="predicted"/>
<comment type="caution">
    <text evidence="2">The sequence shown here is derived from an EMBL/GenBank/DDBJ whole genome shotgun (WGS) entry which is preliminary data.</text>
</comment>
<dbReference type="RefSeq" id="WP_150875095.1">
    <property type="nucleotide sequence ID" value="NZ_VTWS01000001.1"/>
</dbReference>
<keyword evidence="1" id="KW-0472">Membrane</keyword>
<evidence type="ECO:0000313" key="2">
    <source>
        <dbReference type="EMBL" id="KAA9357008.1"/>
    </source>
</evidence>
<accession>A0A5N1JMB2</accession>
<keyword evidence="1" id="KW-1133">Transmembrane helix</keyword>
<keyword evidence="1" id="KW-0812">Transmembrane</keyword>
<feature type="transmembrane region" description="Helical" evidence="1">
    <location>
        <begin position="6"/>
        <end position="26"/>
    </location>
</feature>
<organism evidence="2 3">
    <name type="scientific">Larkinella humicola</name>
    <dbReference type="NCBI Taxonomy" id="2607654"/>
    <lineage>
        <taxon>Bacteria</taxon>
        <taxon>Pseudomonadati</taxon>
        <taxon>Bacteroidota</taxon>
        <taxon>Cytophagia</taxon>
        <taxon>Cytophagales</taxon>
        <taxon>Spirosomataceae</taxon>
        <taxon>Larkinella</taxon>
    </lineage>
</organism>